<evidence type="ECO:0000256" key="2">
    <source>
        <dbReference type="HAMAP-Rule" id="MF_01139"/>
    </source>
</evidence>
<evidence type="ECO:0000313" key="4">
    <source>
        <dbReference type="EMBL" id="RIE03317.1"/>
    </source>
</evidence>
<name>A0A398CTY0_9BACL</name>
<dbReference type="EC" id="2.5.1.-" evidence="2"/>
<feature type="region of interest" description="Disordered" evidence="3">
    <location>
        <begin position="19"/>
        <end position="39"/>
    </location>
</feature>
<feature type="binding site" evidence="2">
    <location>
        <position position="64"/>
    </location>
    <ligand>
        <name>substrate</name>
    </ligand>
</feature>
<keyword evidence="2" id="KW-0479">Metal-binding</keyword>
<feature type="active site" evidence="2">
    <location>
        <position position="51"/>
    </location>
</feature>
<dbReference type="NCBIfam" id="TIGR00055">
    <property type="entry name" value="uppS"/>
    <property type="match status" value="1"/>
</dbReference>
<feature type="active site" description="Proton acceptor" evidence="2">
    <location>
        <position position="99"/>
    </location>
</feature>
<dbReference type="GO" id="GO:0000287">
    <property type="term" value="F:magnesium ion binding"/>
    <property type="evidence" value="ECO:0007669"/>
    <property type="project" value="UniProtKB-UniRule"/>
</dbReference>
<dbReference type="OrthoDB" id="4191603at2"/>
<sequence length="271" mass="30479">MGNSGSRGWLRLLGFGASGKDGSDRKRKGTDAGTDVPSGGNIPQHVAIIMDGNGRWAKARGLPRIAGHHNGMKTVKRITKLADEIGVKVLTLYAFSTENWKRPKAEVEFLMKLPQEFLALELQELIDKNVQVRMMGQKDVLPSHTVAAVEEAVRRTEGNTGLILNFALNYGSRNEMVDAVREIARSSADGKLDPEAIDEALFERHLLSSGLPDPDLLIRTSGELRLSNFMLWQLAYSEFWFTDVYWPEFGQQHFYDAIREYQRRARRYGGL</sequence>
<dbReference type="InterPro" id="IPR036424">
    <property type="entry name" value="UPP_synth-like_sf"/>
</dbReference>
<dbReference type="InterPro" id="IPR001441">
    <property type="entry name" value="UPP_synth-like"/>
</dbReference>
<evidence type="ECO:0000256" key="1">
    <source>
        <dbReference type="ARBA" id="ARBA00022679"/>
    </source>
</evidence>
<dbReference type="EMBL" id="QXJM01000037">
    <property type="protein sequence ID" value="RIE03317.1"/>
    <property type="molecule type" value="Genomic_DNA"/>
</dbReference>
<feature type="binding site" evidence="2">
    <location>
        <position position="100"/>
    </location>
    <ligand>
        <name>substrate</name>
    </ligand>
</feature>
<dbReference type="AlphaFoldDB" id="A0A398CTY0"/>
<proteinExistence type="inferred from homology"/>
<dbReference type="Pfam" id="PF01255">
    <property type="entry name" value="Prenyltransf"/>
    <property type="match status" value="1"/>
</dbReference>
<comment type="function">
    <text evidence="2">Catalyzes the condensation of isopentenyl diphosphate (IPP) with allylic pyrophosphates generating different type of terpenoids.</text>
</comment>
<keyword evidence="1 2" id="KW-0808">Transferase</keyword>
<dbReference type="Gene3D" id="3.40.1180.10">
    <property type="entry name" value="Decaprenyl diphosphate synthase-like"/>
    <property type="match status" value="1"/>
</dbReference>
<evidence type="ECO:0000256" key="3">
    <source>
        <dbReference type="SAM" id="MobiDB-lite"/>
    </source>
</evidence>
<feature type="binding site" evidence="2">
    <location>
        <position position="68"/>
    </location>
    <ligand>
        <name>substrate</name>
    </ligand>
</feature>
<dbReference type="GO" id="GO:0030145">
    <property type="term" value="F:manganese ion binding"/>
    <property type="evidence" value="ECO:0007669"/>
    <property type="project" value="TreeGrafter"/>
</dbReference>
<comment type="caution">
    <text evidence="4">The sequence shown here is derived from an EMBL/GenBank/DDBJ whole genome shotgun (WGS) entry which is preliminary data.</text>
</comment>
<keyword evidence="2" id="KW-0460">Magnesium</keyword>
<comment type="subunit">
    <text evidence="2">Homodimer.</text>
</comment>
<feature type="binding site" evidence="2">
    <location>
        <position position="238"/>
    </location>
    <ligand>
        <name>Mg(2+)</name>
        <dbReference type="ChEBI" id="CHEBI:18420"/>
    </ligand>
</feature>
<dbReference type="GO" id="GO:0008834">
    <property type="term" value="F:ditrans,polycis-undecaprenyl-diphosphate synthase [(2E,6E)-farnesyl-diphosphate specific] activity"/>
    <property type="evidence" value="ECO:0007669"/>
    <property type="project" value="TreeGrafter"/>
</dbReference>
<feature type="binding site" evidence="2">
    <location>
        <position position="51"/>
    </location>
    <ligand>
        <name>Mg(2+)</name>
        <dbReference type="ChEBI" id="CHEBI:18420"/>
    </ligand>
</feature>
<dbReference type="InterPro" id="IPR018520">
    <property type="entry name" value="UPP_synth-like_CS"/>
</dbReference>
<dbReference type="GO" id="GO:0016094">
    <property type="term" value="P:polyprenol biosynthetic process"/>
    <property type="evidence" value="ECO:0007669"/>
    <property type="project" value="TreeGrafter"/>
</dbReference>
<accession>A0A398CTY0</accession>
<keyword evidence="5" id="KW-1185">Reference proteome</keyword>
<comment type="cofactor">
    <cofactor evidence="2">
        <name>Mg(2+)</name>
        <dbReference type="ChEBI" id="CHEBI:18420"/>
    </cofactor>
    <text evidence="2">Binds 2 magnesium ions per subunit.</text>
</comment>
<organism evidence="4 5">
    <name type="scientific">Cohnella faecalis</name>
    <dbReference type="NCBI Taxonomy" id="2315694"/>
    <lineage>
        <taxon>Bacteria</taxon>
        <taxon>Bacillati</taxon>
        <taxon>Bacillota</taxon>
        <taxon>Bacilli</taxon>
        <taxon>Bacillales</taxon>
        <taxon>Paenibacillaceae</taxon>
        <taxon>Cohnella</taxon>
    </lineage>
</organism>
<feature type="binding site" evidence="2">
    <location>
        <begin position="96"/>
        <end position="98"/>
    </location>
    <ligand>
        <name>substrate</name>
    </ligand>
</feature>
<feature type="binding site" evidence="2">
    <location>
        <position position="56"/>
    </location>
    <ligand>
        <name>substrate</name>
    </ligand>
</feature>
<feature type="binding site" evidence="2">
    <location>
        <position position="219"/>
    </location>
    <ligand>
        <name>substrate</name>
    </ligand>
</feature>
<dbReference type="GO" id="GO:0005829">
    <property type="term" value="C:cytosol"/>
    <property type="evidence" value="ECO:0007669"/>
    <property type="project" value="TreeGrafter"/>
</dbReference>
<comment type="similarity">
    <text evidence="2">Belongs to the UPP synthase family.</text>
</comment>
<dbReference type="FunFam" id="3.40.1180.10:FF:000001">
    <property type="entry name" value="(2E,6E)-farnesyl-diphosphate-specific ditrans,polycis-undecaprenyl-diphosphate synthase"/>
    <property type="match status" value="1"/>
</dbReference>
<feature type="binding site" evidence="2">
    <location>
        <begin position="52"/>
        <end position="55"/>
    </location>
    <ligand>
        <name>substrate</name>
    </ligand>
</feature>
<protein>
    <recommendedName>
        <fullName evidence="2">Isoprenyl transferase</fullName>
        <ecNumber evidence="2">2.5.1.-</ecNumber>
    </recommendedName>
</protein>
<dbReference type="SUPFAM" id="SSF64005">
    <property type="entry name" value="Undecaprenyl diphosphate synthase"/>
    <property type="match status" value="1"/>
</dbReference>
<dbReference type="PROSITE" id="PS01066">
    <property type="entry name" value="UPP_SYNTHASE"/>
    <property type="match status" value="1"/>
</dbReference>
<dbReference type="CDD" id="cd00475">
    <property type="entry name" value="Cis_IPPS"/>
    <property type="match status" value="1"/>
</dbReference>
<gene>
    <name evidence="4" type="ORF">D3H35_11555</name>
</gene>
<evidence type="ECO:0000313" key="5">
    <source>
        <dbReference type="Proteomes" id="UP000266340"/>
    </source>
</evidence>
<dbReference type="HAMAP" id="MF_01139">
    <property type="entry name" value="ISPT"/>
    <property type="match status" value="1"/>
</dbReference>
<dbReference type="RefSeq" id="WP_119149450.1">
    <property type="nucleotide sequence ID" value="NZ_JBHSOV010000024.1"/>
</dbReference>
<dbReference type="NCBIfam" id="NF011405">
    <property type="entry name" value="PRK14830.1"/>
    <property type="match status" value="1"/>
</dbReference>
<reference evidence="4 5" key="1">
    <citation type="submission" date="2018-09" db="EMBL/GenBank/DDBJ databases">
        <title>Cohnella cavernae sp. nov., isolated from a karst cave.</title>
        <authorList>
            <person name="Zhu H."/>
        </authorList>
    </citation>
    <scope>NUCLEOTIDE SEQUENCE [LARGE SCALE GENOMIC DNA]</scope>
    <source>
        <strain evidence="4 5">K2E09-144</strain>
    </source>
</reference>
<dbReference type="Proteomes" id="UP000266340">
    <property type="component" value="Unassembled WGS sequence"/>
</dbReference>
<feature type="binding site" evidence="2">
    <location>
        <begin position="225"/>
        <end position="227"/>
    </location>
    <ligand>
        <name>substrate</name>
    </ligand>
</feature>
<dbReference type="PANTHER" id="PTHR10291">
    <property type="entry name" value="DEHYDRODOLICHYL DIPHOSPHATE SYNTHASE FAMILY MEMBER"/>
    <property type="match status" value="1"/>
</dbReference>
<dbReference type="PANTHER" id="PTHR10291:SF0">
    <property type="entry name" value="DEHYDRODOLICHYL DIPHOSPHATE SYNTHASE 2"/>
    <property type="match status" value="1"/>
</dbReference>
<feature type="binding site" evidence="2">
    <location>
        <position position="102"/>
    </location>
    <ligand>
        <name>substrate</name>
    </ligand>
</feature>